<evidence type="ECO:0000313" key="12">
    <source>
        <dbReference type="EMBL" id="MBK6301330.1"/>
    </source>
</evidence>
<evidence type="ECO:0000256" key="11">
    <source>
        <dbReference type="RuleBase" id="RU004175"/>
    </source>
</evidence>
<dbReference type="AlphaFoldDB" id="A0A934X6H7"/>
<keyword evidence="7" id="KW-0862">Zinc</keyword>
<name>A0A934X6H7_9MICO</name>
<comment type="caution">
    <text evidence="12">The sequence shown here is derived from an EMBL/GenBank/DDBJ whole genome shotgun (WGS) entry which is preliminary data.</text>
</comment>
<evidence type="ECO:0000256" key="7">
    <source>
        <dbReference type="ARBA" id="ARBA00022833"/>
    </source>
</evidence>
<evidence type="ECO:0000256" key="4">
    <source>
        <dbReference type="ARBA" id="ARBA00010178"/>
    </source>
</evidence>
<accession>A0A934X6H7</accession>
<organism evidence="12 13">
    <name type="scientific">Candidatus Phosphoribacter hodrii</name>
    <dbReference type="NCBI Taxonomy" id="2953743"/>
    <lineage>
        <taxon>Bacteria</taxon>
        <taxon>Bacillati</taxon>
        <taxon>Actinomycetota</taxon>
        <taxon>Actinomycetes</taxon>
        <taxon>Micrococcales</taxon>
        <taxon>Dermatophilaceae</taxon>
        <taxon>Candidatus Phosphoribacter</taxon>
    </lineage>
</organism>
<dbReference type="FunFam" id="3.40.50.1980:FF:000001">
    <property type="entry name" value="Histidinol dehydrogenase"/>
    <property type="match status" value="1"/>
</dbReference>
<evidence type="ECO:0000313" key="13">
    <source>
        <dbReference type="Proteomes" id="UP000718281"/>
    </source>
</evidence>
<sequence>MSLNLKVLDWATATPEERARILTRNGTLERLTHVSSLNQSIAHLVEQVRSNGDEALVRALREFDGVECAPTELKVSDSEFEQARQSISDEVVDAIRVSIWRSRRFNEAILERASWSMTTDAGTKIGEVARPIESVGLFVPSRKGSYPSVLIQIGTPAVVAGVQRIAVAVPPNPTPGAGRVDAATLVVADELGLRDVYCLNGPSGIAALAFGTESVPVVRKIVGPGSPAVTIAQQQVQAMGVQVAPGLGPTDSLIIADATADPVTLAADFLNEAEHGDDSSAVVVSTDRGVLEAVANEVESQWSKLPEPRRGYARRSIAENGGLVLAASDEQAFEIANDYASEHVQLAVADPAATLSSIRYAGTVLLGQWTSFAASNFSLGTPATLPTTSYAKGVSGVTAHTYLNTIATAALAEEDFWAIAPAIEALATHEGFPAHLASVTSRRRIHGR</sequence>
<evidence type="ECO:0000256" key="1">
    <source>
        <dbReference type="ARBA" id="ARBA00001947"/>
    </source>
</evidence>
<feature type="active site" description="Proton acceptor" evidence="10">
    <location>
        <position position="342"/>
    </location>
</feature>
<comment type="similarity">
    <text evidence="4 9 11">Belongs to the histidinol dehydrogenase family.</text>
</comment>
<dbReference type="GO" id="GO:0051287">
    <property type="term" value="F:NAD binding"/>
    <property type="evidence" value="ECO:0007669"/>
    <property type="project" value="InterPro"/>
</dbReference>
<evidence type="ECO:0000256" key="10">
    <source>
        <dbReference type="PIRSR" id="PIRSR000099-1"/>
    </source>
</evidence>
<dbReference type="PRINTS" id="PR00083">
    <property type="entry name" value="HOLDHDRGNASE"/>
</dbReference>
<dbReference type="PANTHER" id="PTHR21256">
    <property type="entry name" value="HISTIDINOL DEHYDROGENASE HDH"/>
    <property type="match status" value="1"/>
</dbReference>
<reference evidence="12 13" key="1">
    <citation type="submission" date="2020-10" db="EMBL/GenBank/DDBJ databases">
        <title>Connecting structure to function with the recovery of over 1000 high-quality activated sludge metagenome-assembled genomes encoding full-length rRNA genes using long-read sequencing.</title>
        <authorList>
            <person name="Singleton C.M."/>
            <person name="Petriglieri F."/>
            <person name="Kristensen J.M."/>
            <person name="Kirkegaard R.H."/>
            <person name="Michaelsen T.Y."/>
            <person name="Andersen M.H."/>
            <person name="Karst S.M."/>
            <person name="Dueholm M.S."/>
            <person name="Nielsen P.H."/>
            <person name="Albertsen M."/>
        </authorList>
    </citation>
    <scope>NUCLEOTIDE SEQUENCE [LARGE SCALE GENOMIC DNA]</scope>
    <source>
        <strain evidence="12">AalE_18-Q3-R2-46_BAT3C.188</strain>
    </source>
</reference>
<dbReference type="Gene3D" id="1.20.5.1300">
    <property type="match status" value="1"/>
</dbReference>
<dbReference type="Proteomes" id="UP000718281">
    <property type="component" value="Unassembled WGS sequence"/>
</dbReference>
<proteinExistence type="inferred from homology"/>
<keyword evidence="8 9" id="KW-0560">Oxidoreductase</keyword>
<dbReference type="PANTHER" id="PTHR21256:SF2">
    <property type="entry name" value="HISTIDINE BIOSYNTHESIS TRIFUNCTIONAL PROTEIN"/>
    <property type="match status" value="1"/>
</dbReference>
<evidence type="ECO:0000256" key="2">
    <source>
        <dbReference type="ARBA" id="ARBA00003850"/>
    </source>
</evidence>
<comment type="function">
    <text evidence="2">Catalyzes the sequential NAD-dependent oxidations of L-histidinol to L-histidinaldehyde and then to L-histidine.</text>
</comment>
<evidence type="ECO:0000256" key="3">
    <source>
        <dbReference type="ARBA" id="ARBA00004940"/>
    </source>
</evidence>
<dbReference type="Gene3D" id="3.40.50.1980">
    <property type="entry name" value="Nitrogenase molybdenum iron protein domain"/>
    <property type="match status" value="2"/>
</dbReference>
<dbReference type="SUPFAM" id="SSF53720">
    <property type="entry name" value="ALDH-like"/>
    <property type="match status" value="1"/>
</dbReference>
<comment type="pathway">
    <text evidence="3">Amino-acid biosynthesis; L-histidine biosynthesis; L-histidine from 5-phospho-alpha-D-ribose 1-diphosphate: step 9/9.</text>
</comment>
<evidence type="ECO:0000256" key="9">
    <source>
        <dbReference type="PIRNR" id="PIRNR000099"/>
    </source>
</evidence>
<keyword evidence="6" id="KW-0479">Metal-binding</keyword>
<dbReference type="Pfam" id="PF00815">
    <property type="entry name" value="Histidinol_dh"/>
    <property type="match status" value="1"/>
</dbReference>
<protein>
    <recommendedName>
        <fullName evidence="5">Histidinol dehydrogenase</fullName>
    </recommendedName>
</protein>
<dbReference type="GO" id="GO:0004399">
    <property type="term" value="F:histidinol dehydrogenase activity"/>
    <property type="evidence" value="ECO:0007669"/>
    <property type="project" value="InterPro"/>
</dbReference>
<dbReference type="CDD" id="cd06572">
    <property type="entry name" value="Histidinol_dh"/>
    <property type="match status" value="1"/>
</dbReference>
<dbReference type="PIRSF" id="PIRSF000099">
    <property type="entry name" value="Histidinol_dh"/>
    <property type="match status" value="1"/>
</dbReference>
<dbReference type="GO" id="GO:0046872">
    <property type="term" value="F:metal ion binding"/>
    <property type="evidence" value="ECO:0007669"/>
    <property type="project" value="UniProtKB-KW"/>
</dbReference>
<comment type="cofactor">
    <cofactor evidence="1">
        <name>Zn(2+)</name>
        <dbReference type="ChEBI" id="CHEBI:29105"/>
    </cofactor>
</comment>
<gene>
    <name evidence="12" type="primary">hisD</name>
    <name evidence="12" type="ORF">IPF40_09860</name>
</gene>
<evidence type="ECO:0000256" key="8">
    <source>
        <dbReference type="ARBA" id="ARBA00023002"/>
    </source>
</evidence>
<dbReference type="InterPro" id="IPR016161">
    <property type="entry name" value="Ald_DH/histidinol_DH"/>
</dbReference>
<dbReference type="EMBL" id="JADIXZ010000004">
    <property type="protein sequence ID" value="MBK6301330.1"/>
    <property type="molecule type" value="Genomic_DNA"/>
</dbReference>
<dbReference type="GO" id="GO:0005829">
    <property type="term" value="C:cytosol"/>
    <property type="evidence" value="ECO:0007669"/>
    <property type="project" value="TreeGrafter"/>
</dbReference>
<evidence type="ECO:0000256" key="5">
    <source>
        <dbReference type="ARBA" id="ARBA00016531"/>
    </source>
</evidence>
<dbReference type="NCBIfam" id="TIGR00069">
    <property type="entry name" value="hisD"/>
    <property type="match status" value="1"/>
</dbReference>
<dbReference type="GO" id="GO:0000105">
    <property type="term" value="P:L-histidine biosynthetic process"/>
    <property type="evidence" value="ECO:0007669"/>
    <property type="project" value="InterPro"/>
</dbReference>
<dbReference type="InterPro" id="IPR012131">
    <property type="entry name" value="Hstdl_DH"/>
</dbReference>
<dbReference type="InterPro" id="IPR022695">
    <property type="entry name" value="Histidinol_DH_monofunct"/>
</dbReference>
<evidence type="ECO:0000256" key="6">
    <source>
        <dbReference type="ARBA" id="ARBA00022723"/>
    </source>
</evidence>
<feature type="active site" description="Proton acceptor" evidence="10">
    <location>
        <position position="343"/>
    </location>
</feature>